<evidence type="ECO:0000256" key="2">
    <source>
        <dbReference type="ARBA" id="ARBA00022448"/>
    </source>
</evidence>
<dbReference type="PROSITE" id="PS50850">
    <property type="entry name" value="MFS"/>
    <property type="match status" value="1"/>
</dbReference>
<feature type="transmembrane region" description="Helical" evidence="7">
    <location>
        <begin position="404"/>
        <end position="422"/>
    </location>
</feature>
<proteinExistence type="predicted"/>
<feature type="domain" description="Major facilitator superfamily (MFS) profile" evidence="8">
    <location>
        <begin position="44"/>
        <end position="425"/>
    </location>
</feature>
<keyword evidence="6 7" id="KW-0472">Membrane</keyword>
<dbReference type="InterPro" id="IPR036259">
    <property type="entry name" value="MFS_trans_sf"/>
</dbReference>
<keyword evidence="10" id="KW-1185">Reference proteome</keyword>
<protein>
    <submittedName>
        <fullName evidence="9">Predicted arabinose efflux permease, MFS family</fullName>
    </submittedName>
</protein>
<dbReference type="RefSeq" id="WP_245647459.1">
    <property type="nucleotide sequence ID" value="NZ_FNSQ01000005.1"/>
</dbReference>
<feature type="transmembrane region" description="Helical" evidence="7">
    <location>
        <begin position="134"/>
        <end position="157"/>
    </location>
</feature>
<sequence>MILEPNLTSTSDALAGARMSTTSPIATSSSTAPSAAPIRRPRFGFALAIVTQIAMMMGASAPSPFYPVLAAEIGFDAIVISAVFAVYAIALLLALLTAGSLSDHVGRRPVAIGGLLILAASMVLFWHADTVATLMLARILQGAASGVLIAALSAAALDLAPGGRSRTAALWNALSPGIGLALGALVSGIALDLTGEPLLDVFAPLTGVYLALAGLFFLAPETAPLRAGALGSLRFRLSVPAGIRSDFWRGAPAIIAGWATGGLFLSLGSTIVRGELGGEAHVWQGLAVAMLAGVGAITAFVFRNRRPRTSVIFGTAALAVGTALSLWALGVESLPFYLAATAVTGMGFGTAFSGVVASLAPRIPASDRADTFAVIYLLAYLAFGVPAVIAGLLVGVLGLETVCIGYGVVVIVLAVVALVLRVRRAE</sequence>
<dbReference type="AlphaFoldDB" id="A0A1H4IR39"/>
<keyword evidence="2" id="KW-0813">Transport</keyword>
<name>A0A1H4IR39_9MICO</name>
<dbReference type="PANTHER" id="PTHR23517">
    <property type="entry name" value="RESISTANCE PROTEIN MDTM, PUTATIVE-RELATED-RELATED"/>
    <property type="match status" value="1"/>
</dbReference>
<dbReference type="GO" id="GO:0022857">
    <property type="term" value="F:transmembrane transporter activity"/>
    <property type="evidence" value="ECO:0007669"/>
    <property type="project" value="InterPro"/>
</dbReference>
<feature type="transmembrane region" description="Helical" evidence="7">
    <location>
        <begin position="336"/>
        <end position="360"/>
    </location>
</feature>
<dbReference type="EMBL" id="FNSQ01000005">
    <property type="protein sequence ID" value="SEB35768.1"/>
    <property type="molecule type" value="Genomic_DNA"/>
</dbReference>
<keyword evidence="3" id="KW-1003">Cell membrane</keyword>
<evidence type="ECO:0000256" key="6">
    <source>
        <dbReference type="ARBA" id="ARBA00023136"/>
    </source>
</evidence>
<feature type="transmembrane region" description="Helical" evidence="7">
    <location>
        <begin position="201"/>
        <end position="219"/>
    </location>
</feature>
<evidence type="ECO:0000256" key="1">
    <source>
        <dbReference type="ARBA" id="ARBA00004651"/>
    </source>
</evidence>
<feature type="transmembrane region" description="Helical" evidence="7">
    <location>
        <begin position="43"/>
        <end position="61"/>
    </location>
</feature>
<evidence type="ECO:0000259" key="8">
    <source>
        <dbReference type="PROSITE" id="PS50850"/>
    </source>
</evidence>
<dbReference type="GO" id="GO:0005886">
    <property type="term" value="C:plasma membrane"/>
    <property type="evidence" value="ECO:0007669"/>
    <property type="project" value="UniProtKB-SubCell"/>
</dbReference>
<dbReference type="PANTHER" id="PTHR23517:SF13">
    <property type="entry name" value="MAJOR FACILITATOR SUPERFAMILY MFS_1"/>
    <property type="match status" value="1"/>
</dbReference>
<feature type="transmembrane region" description="Helical" evidence="7">
    <location>
        <begin position="253"/>
        <end position="271"/>
    </location>
</feature>
<dbReference type="SUPFAM" id="SSF103473">
    <property type="entry name" value="MFS general substrate transporter"/>
    <property type="match status" value="1"/>
</dbReference>
<dbReference type="Gene3D" id="1.20.1250.20">
    <property type="entry name" value="MFS general substrate transporter like domains"/>
    <property type="match status" value="1"/>
</dbReference>
<dbReference type="Proteomes" id="UP000183750">
    <property type="component" value="Unassembled WGS sequence"/>
</dbReference>
<keyword evidence="5 7" id="KW-1133">Transmembrane helix</keyword>
<evidence type="ECO:0000256" key="7">
    <source>
        <dbReference type="SAM" id="Phobius"/>
    </source>
</evidence>
<dbReference type="InterPro" id="IPR050171">
    <property type="entry name" value="MFS_Transporters"/>
</dbReference>
<evidence type="ECO:0000256" key="4">
    <source>
        <dbReference type="ARBA" id="ARBA00022692"/>
    </source>
</evidence>
<evidence type="ECO:0000313" key="9">
    <source>
        <dbReference type="EMBL" id="SEB35768.1"/>
    </source>
</evidence>
<feature type="transmembrane region" description="Helical" evidence="7">
    <location>
        <begin position="169"/>
        <end position="189"/>
    </location>
</feature>
<feature type="transmembrane region" description="Helical" evidence="7">
    <location>
        <begin position="110"/>
        <end position="128"/>
    </location>
</feature>
<keyword evidence="4 7" id="KW-0812">Transmembrane</keyword>
<dbReference type="InterPro" id="IPR011701">
    <property type="entry name" value="MFS"/>
</dbReference>
<evidence type="ECO:0000256" key="3">
    <source>
        <dbReference type="ARBA" id="ARBA00022475"/>
    </source>
</evidence>
<evidence type="ECO:0000313" key="10">
    <source>
        <dbReference type="Proteomes" id="UP000183750"/>
    </source>
</evidence>
<gene>
    <name evidence="9" type="ORF">SAMN04489807_0099</name>
</gene>
<feature type="transmembrane region" description="Helical" evidence="7">
    <location>
        <begin position="372"/>
        <end position="398"/>
    </location>
</feature>
<organism evidence="9 10">
    <name type="scientific">Microbacterium hydrocarbonoxydans</name>
    <dbReference type="NCBI Taxonomy" id="273678"/>
    <lineage>
        <taxon>Bacteria</taxon>
        <taxon>Bacillati</taxon>
        <taxon>Actinomycetota</taxon>
        <taxon>Actinomycetes</taxon>
        <taxon>Micrococcales</taxon>
        <taxon>Microbacteriaceae</taxon>
        <taxon>Microbacterium</taxon>
    </lineage>
</organism>
<evidence type="ECO:0000256" key="5">
    <source>
        <dbReference type="ARBA" id="ARBA00022989"/>
    </source>
</evidence>
<feature type="transmembrane region" description="Helical" evidence="7">
    <location>
        <begin position="73"/>
        <end position="98"/>
    </location>
</feature>
<comment type="subcellular location">
    <subcellularLocation>
        <location evidence="1">Cell membrane</location>
        <topology evidence="1">Multi-pass membrane protein</topology>
    </subcellularLocation>
</comment>
<accession>A0A1H4IR39</accession>
<dbReference type="Pfam" id="PF07690">
    <property type="entry name" value="MFS_1"/>
    <property type="match status" value="1"/>
</dbReference>
<feature type="transmembrane region" description="Helical" evidence="7">
    <location>
        <begin position="283"/>
        <end position="302"/>
    </location>
</feature>
<feature type="transmembrane region" description="Helical" evidence="7">
    <location>
        <begin position="309"/>
        <end position="330"/>
    </location>
</feature>
<reference evidence="10" key="1">
    <citation type="submission" date="2016-10" db="EMBL/GenBank/DDBJ databases">
        <authorList>
            <person name="Varghese N."/>
            <person name="Submissions S."/>
        </authorList>
    </citation>
    <scope>NUCLEOTIDE SEQUENCE [LARGE SCALE GENOMIC DNA]</scope>
    <source>
        <strain evidence="10">DSM 16089</strain>
    </source>
</reference>
<dbReference type="InterPro" id="IPR020846">
    <property type="entry name" value="MFS_dom"/>
</dbReference>